<reference evidence="1 2" key="1">
    <citation type="journal article" date="2019" name="Sci. Rep.">
        <title>Orb-weaving spider Araneus ventricosus genome elucidates the spidroin gene catalogue.</title>
        <authorList>
            <person name="Kono N."/>
            <person name="Nakamura H."/>
            <person name="Ohtoshi R."/>
            <person name="Moran D.A.P."/>
            <person name="Shinohara A."/>
            <person name="Yoshida Y."/>
            <person name="Fujiwara M."/>
            <person name="Mori M."/>
            <person name="Tomita M."/>
            <person name="Arakawa K."/>
        </authorList>
    </citation>
    <scope>NUCLEOTIDE SEQUENCE [LARGE SCALE GENOMIC DNA]</scope>
</reference>
<evidence type="ECO:0000313" key="2">
    <source>
        <dbReference type="Proteomes" id="UP000499080"/>
    </source>
</evidence>
<organism evidence="1 2">
    <name type="scientific">Araneus ventricosus</name>
    <name type="common">Orbweaver spider</name>
    <name type="synonym">Epeira ventricosa</name>
    <dbReference type="NCBI Taxonomy" id="182803"/>
    <lineage>
        <taxon>Eukaryota</taxon>
        <taxon>Metazoa</taxon>
        <taxon>Ecdysozoa</taxon>
        <taxon>Arthropoda</taxon>
        <taxon>Chelicerata</taxon>
        <taxon>Arachnida</taxon>
        <taxon>Araneae</taxon>
        <taxon>Araneomorphae</taxon>
        <taxon>Entelegynae</taxon>
        <taxon>Araneoidea</taxon>
        <taxon>Araneidae</taxon>
        <taxon>Araneus</taxon>
    </lineage>
</organism>
<dbReference type="AlphaFoldDB" id="A0A4Y2JYZ0"/>
<dbReference type="Proteomes" id="UP000499080">
    <property type="component" value="Unassembled WGS sequence"/>
</dbReference>
<protein>
    <submittedName>
        <fullName evidence="1">Uncharacterized protein</fullName>
    </submittedName>
</protein>
<name>A0A4Y2JYZ0_ARAVE</name>
<evidence type="ECO:0000313" key="1">
    <source>
        <dbReference type="EMBL" id="GBM95244.1"/>
    </source>
</evidence>
<proteinExistence type="predicted"/>
<keyword evidence="2" id="KW-1185">Reference proteome</keyword>
<gene>
    <name evidence="1" type="ORF">AVEN_10136_1</name>
</gene>
<comment type="caution">
    <text evidence="1">The sequence shown here is derived from an EMBL/GenBank/DDBJ whole genome shotgun (WGS) entry which is preliminary data.</text>
</comment>
<accession>A0A4Y2JYZ0</accession>
<sequence>MLSISKLTVPQTDIILRSALSDFRRSKSSERRNIKMSTNQMGNRNGSFFAAKHERKNDKKLRLSFSQMLDVATRRCSENVESAISSFHKFIRIFITNKPETTFRFFRAIISLHYYEKTEKNYEKLQATSYSDVELGLYQVLLYQVPVDTDTFVSDTADNRSFPVGKELGSRQSGSDTRLLPWRC</sequence>
<dbReference type="EMBL" id="BGPR01004042">
    <property type="protein sequence ID" value="GBM95244.1"/>
    <property type="molecule type" value="Genomic_DNA"/>
</dbReference>